<dbReference type="PANTHER" id="PTHR44051:SF9">
    <property type="entry name" value="GLUTATHIONE S-TRANSFERASE 1"/>
    <property type="match status" value="1"/>
</dbReference>
<dbReference type="CDD" id="cd03189">
    <property type="entry name" value="GST_C_GTT1_like"/>
    <property type="match status" value="1"/>
</dbReference>
<dbReference type="GO" id="GO:0004602">
    <property type="term" value="F:glutathione peroxidase activity"/>
    <property type="evidence" value="ECO:0007669"/>
    <property type="project" value="UniProtKB-ARBA"/>
</dbReference>
<dbReference type="Pfam" id="PF13409">
    <property type="entry name" value="GST_N_2"/>
    <property type="match status" value="1"/>
</dbReference>
<evidence type="ECO:0000256" key="2">
    <source>
        <dbReference type="ARBA" id="ARBA00012452"/>
    </source>
</evidence>
<feature type="compositionally biased region" description="Low complexity" evidence="5">
    <location>
        <begin position="1"/>
        <end position="18"/>
    </location>
</feature>
<dbReference type="Pfam" id="PF14497">
    <property type="entry name" value="GST_C_3"/>
    <property type="match status" value="1"/>
</dbReference>
<organism evidence="8 9">
    <name type="scientific">Pyrenophora seminiperda CCB06</name>
    <dbReference type="NCBI Taxonomy" id="1302712"/>
    <lineage>
        <taxon>Eukaryota</taxon>
        <taxon>Fungi</taxon>
        <taxon>Dikarya</taxon>
        <taxon>Ascomycota</taxon>
        <taxon>Pezizomycotina</taxon>
        <taxon>Dothideomycetes</taxon>
        <taxon>Pleosporomycetidae</taxon>
        <taxon>Pleosporales</taxon>
        <taxon>Pleosporineae</taxon>
        <taxon>Pleosporaceae</taxon>
        <taxon>Pyrenophora</taxon>
    </lineage>
</organism>
<dbReference type="InterPro" id="IPR040079">
    <property type="entry name" value="Glutathione_S-Trfase"/>
</dbReference>
<sequence>MADMDTTNAAAAAATPATEQEDLSKQQGAKITVHWLNKSRAQRIIWLLEELHLTYTILPYKRDPSTKRAGPDLRAVHPLGKSPVISILPAGEKEELVIAESEMIVEYLCEHFGGKEGEGEGAGKGLIPKRWKEGCEGKVGGETEEWLRWKFLMTYTEGSLFTPLIVSLITTTLRSFPLPFFLKPLTATVASKIDSSFVDPELTTHFTFLESYLKESPGEFFCGERFTGADIMLHFGLEAACQRVPLSEGSYPGLYAYMRRLQGRGAYRRAAGRVEGVSGEVFVPFSDAKL</sequence>
<comment type="similarity">
    <text evidence="1">Belongs to the GST superfamily.</text>
</comment>
<dbReference type="Gene3D" id="1.20.1050.10">
    <property type="match status" value="1"/>
</dbReference>
<name>A0A3M7MF69_9PLEO</name>
<keyword evidence="3 8" id="KW-0808">Transferase</keyword>
<evidence type="ECO:0000313" key="9">
    <source>
        <dbReference type="Proteomes" id="UP000265663"/>
    </source>
</evidence>
<dbReference type="SUPFAM" id="SSF52833">
    <property type="entry name" value="Thioredoxin-like"/>
    <property type="match status" value="1"/>
</dbReference>
<dbReference type="SFLD" id="SFLDG00358">
    <property type="entry name" value="Main_(cytGST)"/>
    <property type="match status" value="1"/>
</dbReference>
<dbReference type="Gene3D" id="3.40.30.10">
    <property type="entry name" value="Glutaredoxin"/>
    <property type="match status" value="1"/>
</dbReference>
<dbReference type="InterPro" id="IPR004046">
    <property type="entry name" value="GST_C"/>
</dbReference>
<accession>A0A3M7MF69</accession>
<dbReference type="OrthoDB" id="2098326at2759"/>
<feature type="region of interest" description="Disordered" evidence="5">
    <location>
        <begin position="1"/>
        <end position="25"/>
    </location>
</feature>
<evidence type="ECO:0000313" key="8">
    <source>
        <dbReference type="EMBL" id="RMZ73107.1"/>
    </source>
</evidence>
<dbReference type="InterPro" id="IPR004045">
    <property type="entry name" value="Glutathione_S-Trfase_N"/>
</dbReference>
<gene>
    <name evidence="8" type="ORF">GMOD_00009622</name>
</gene>
<feature type="domain" description="GST C-terminal" evidence="7">
    <location>
        <begin position="142"/>
        <end position="285"/>
    </location>
</feature>
<evidence type="ECO:0000259" key="6">
    <source>
        <dbReference type="PROSITE" id="PS50404"/>
    </source>
</evidence>
<dbReference type="SFLD" id="SFLDS00019">
    <property type="entry name" value="Glutathione_Transferase_(cytos"/>
    <property type="match status" value="1"/>
</dbReference>
<dbReference type="FunFam" id="3.40.30.10:FF:000156">
    <property type="entry name" value="Glutathione S-transferase 1"/>
    <property type="match status" value="1"/>
</dbReference>
<evidence type="ECO:0000259" key="7">
    <source>
        <dbReference type="PROSITE" id="PS50405"/>
    </source>
</evidence>
<proteinExistence type="inferred from homology"/>
<keyword evidence="9" id="KW-1185">Reference proteome</keyword>
<evidence type="ECO:0000256" key="4">
    <source>
        <dbReference type="ARBA" id="ARBA00047960"/>
    </source>
</evidence>
<dbReference type="CDD" id="cd03046">
    <property type="entry name" value="GST_N_GTT1_like"/>
    <property type="match status" value="1"/>
</dbReference>
<reference evidence="8 9" key="1">
    <citation type="journal article" date="2014" name="PLoS ONE">
        <title>De novo Genome Assembly of the Fungal Plant Pathogen Pyrenophora semeniperda.</title>
        <authorList>
            <person name="Soliai M.M."/>
            <person name="Meyer S.E."/>
            <person name="Udall J.A."/>
            <person name="Elzinga D.E."/>
            <person name="Hermansen R.A."/>
            <person name="Bodily P.M."/>
            <person name="Hart A.A."/>
            <person name="Coleman C.E."/>
        </authorList>
    </citation>
    <scope>NUCLEOTIDE SEQUENCE [LARGE SCALE GENOMIC DNA]</scope>
    <source>
        <strain evidence="8 9">CCB06</strain>
        <tissue evidence="8">Mycelium</tissue>
    </source>
</reference>
<dbReference type="PANTHER" id="PTHR44051">
    <property type="entry name" value="GLUTATHIONE S-TRANSFERASE-RELATED"/>
    <property type="match status" value="1"/>
</dbReference>
<dbReference type="SUPFAM" id="SSF47616">
    <property type="entry name" value="GST C-terminal domain-like"/>
    <property type="match status" value="1"/>
</dbReference>
<dbReference type="InterPro" id="IPR010987">
    <property type="entry name" value="Glutathione-S-Trfase_C-like"/>
</dbReference>
<dbReference type="EMBL" id="KE747838">
    <property type="protein sequence ID" value="RMZ73107.1"/>
    <property type="molecule type" value="Genomic_DNA"/>
</dbReference>
<dbReference type="GO" id="GO:0005737">
    <property type="term" value="C:cytoplasm"/>
    <property type="evidence" value="ECO:0007669"/>
    <property type="project" value="UniProtKB-ARBA"/>
</dbReference>
<dbReference type="PROSITE" id="PS50405">
    <property type="entry name" value="GST_CTER"/>
    <property type="match status" value="1"/>
</dbReference>
<protein>
    <recommendedName>
        <fullName evidence="2">glutathione transferase</fullName>
        <ecNumber evidence="2">2.5.1.18</ecNumber>
    </recommendedName>
</protein>
<dbReference type="InterPro" id="IPR036282">
    <property type="entry name" value="Glutathione-S-Trfase_C_sf"/>
</dbReference>
<dbReference type="InterPro" id="IPR036249">
    <property type="entry name" value="Thioredoxin-like_sf"/>
</dbReference>
<dbReference type="Proteomes" id="UP000265663">
    <property type="component" value="Unassembled WGS sequence"/>
</dbReference>
<evidence type="ECO:0000256" key="5">
    <source>
        <dbReference type="SAM" id="MobiDB-lite"/>
    </source>
</evidence>
<dbReference type="GO" id="GO:0004364">
    <property type="term" value="F:glutathione transferase activity"/>
    <property type="evidence" value="ECO:0007669"/>
    <property type="project" value="UniProtKB-EC"/>
</dbReference>
<dbReference type="AlphaFoldDB" id="A0A3M7MF69"/>
<dbReference type="EC" id="2.5.1.18" evidence="2"/>
<dbReference type="PROSITE" id="PS50404">
    <property type="entry name" value="GST_NTER"/>
    <property type="match status" value="1"/>
</dbReference>
<comment type="catalytic activity">
    <reaction evidence="4">
        <text>RX + glutathione = an S-substituted glutathione + a halide anion + H(+)</text>
        <dbReference type="Rhea" id="RHEA:16437"/>
        <dbReference type="ChEBI" id="CHEBI:15378"/>
        <dbReference type="ChEBI" id="CHEBI:16042"/>
        <dbReference type="ChEBI" id="CHEBI:17792"/>
        <dbReference type="ChEBI" id="CHEBI:57925"/>
        <dbReference type="ChEBI" id="CHEBI:90779"/>
        <dbReference type="EC" id="2.5.1.18"/>
    </reaction>
</comment>
<evidence type="ECO:0000256" key="1">
    <source>
        <dbReference type="ARBA" id="ARBA00007409"/>
    </source>
</evidence>
<evidence type="ECO:0000256" key="3">
    <source>
        <dbReference type="ARBA" id="ARBA00022679"/>
    </source>
</evidence>
<feature type="domain" description="GST N-terminal" evidence="6">
    <location>
        <begin position="28"/>
        <end position="116"/>
    </location>
</feature>